<feature type="transmembrane region" description="Helical" evidence="2">
    <location>
        <begin position="115"/>
        <end position="140"/>
    </location>
</feature>
<dbReference type="PANTHER" id="PTHR11328:SF24">
    <property type="entry name" value="MAJOR FACILITATOR SUPERFAMILY (MFS) PROFILE DOMAIN-CONTAINING PROTEIN"/>
    <property type="match status" value="1"/>
</dbReference>
<keyword evidence="2" id="KW-0472">Membrane</keyword>
<feature type="transmembrane region" description="Helical" evidence="2">
    <location>
        <begin position="254"/>
        <end position="277"/>
    </location>
</feature>
<evidence type="ECO:0000256" key="2">
    <source>
        <dbReference type="SAM" id="Phobius"/>
    </source>
</evidence>
<gene>
    <name evidence="3" type="ORF">GCM10009107_05740</name>
</gene>
<comment type="similarity">
    <text evidence="1">Belongs to the sodium:galactoside symporter (TC 2.A.2) family.</text>
</comment>
<dbReference type="EMBL" id="BAAAEW010000004">
    <property type="protein sequence ID" value="GAA0742320.1"/>
    <property type="molecule type" value="Genomic_DNA"/>
</dbReference>
<accession>A0ABN1JLQ2</accession>
<keyword evidence="4" id="KW-1185">Reference proteome</keyword>
<feature type="transmembrane region" description="Helical" evidence="2">
    <location>
        <begin position="227"/>
        <end position="248"/>
    </location>
</feature>
<dbReference type="Proteomes" id="UP001500279">
    <property type="component" value="Unassembled WGS sequence"/>
</dbReference>
<keyword evidence="2" id="KW-1133">Transmembrane helix</keyword>
<reference evidence="3 4" key="1">
    <citation type="journal article" date="2019" name="Int. J. Syst. Evol. Microbiol.">
        <title>The Global Catalogue of Microorganisms (GCM) 10K type strain sequencing project: providing services to taxonomists for standard genome sequencing and annotation.</title>
        <authorList>
            <consortium name="The Broad Institute Genomics Platform"/>
            <consortium name="The Broad Institute Genome Sequencing Center for Infectious Disease"/>
            <person name="Wu L."/>
            <person name="Ma J."/>
        </authorList>
    </citation>
    <scope>NUCLEOTIDE SEQUENCE [LARGE SCALE GENOMIC DNA]</scope>
    <source>
        <strain evidence="3 4">JCM 15503</strain>
    </source>
</reference>
<feature type="transmembrane region" description="Helical" evidence="2">
    <location>
        <begin position="160"/>
        <end position="193"/>
    </location>
</feature>
<dbReference type="Gene3D" id="1.20.1250.20">
    <property type="entry name" value="MFS general substrate transporter like domains"/>
    <property type="match status" value="2"/>
</dbReference>
<feature type="transmembrane region" description="Helical" evidence="2">
    <location>
        <begin position="352"/>
        <end position="376"/>
    </location>
</feature>
<evidence type="ECO:0000256" key="1">
    <source>
        <dbReference type="ARBA" id="ARBA00009617"/>
    </source>
</evidence>
<evidence type="ECO:0000313" key="4">
    <source>
        <dbReference type="Proteomes" id="UP001500279"/>
    </source>
</evidence>
<dbReference type="Pfam" id="PF13347">
    <property type="entry name" value="MFS_2"/>
    <property type="match status" value="1"/>
</dbReference>
<keyword evidence="2" id="KW-0812">Transmembrane</keyword>
<protein>
    <submittedName>
        <fullName evidence="3">MFS transporter</fullName>
    </submittedName>
</protein>
<sequence>MITTAAATPPLSGWRAGLAYGGLGLPLAFVALPLYVVLPEHYARSFGVPLASLGAVLLLARAGDAVIDPLIGRGVDRLLRRPPRDWALMALAAALLLAASFHGLFFPPVRGSPALLAWCALMLAGCYLAYSALSVLHQAWGASLGGDEAQRARVVAWREGLGLLGVITASLLAGVSLQWTSAVLATTLAAGLVGLSRAPRPQVVLAVPEAAPSLLAPLRHAQFRRLLGVYLLNGMASAIPATLVLFFIRDRLQAPALAPLFLGAYFLAAALSLPLWVRGVKRLGLARCWALGMGLAVLSFLGAVALGAGDTLAYGLICVASGVALGADLSVPPALLAGLLREEGLHGRSEGAWFGWWQLCTKLNLALAAGVALPLLQALGYAPGHADAAAGLALATVYGALPCVLKTLAGLLLWHGWLRKKVPECLPA</sequence>
<feature type="transmembrane region" description="Helical" evidence="2">
    <location>
        <begin position="289"/>
        <end position="308"/>
    </location>
</feature>
<comment type="caution">
    <text evidence="3">The sequence shown here is derived from an EMBL/GenBank/DDBJ whole genome shotgun (WGS) entry which is preliminary data.</text>
</comment>
<feature type="transmembrane region" description="Helical" evidence="2">
    <location>
        <begin position="18"/>
        <end position="38"/>
    </location>
</feature>
<proteinExistence type="inferred from homology"/>
<dbReference type="PANTHER" id="PTHR11328">
    <property type="entry name" value="MAJOR FACILITATOR SUPERFAMILY DOMAIN-CONTAINING PROTEIN"/>
    <property type="match status" value="1"/>
</dbReference>
<dbReference type="InterPro" id="IPR039672">
    <property type="entry name" value="MFS_2"/>
</dbReference>
<dbReference type="SUPFAM" id="SSF103473">
    <property type="entry name" value="MFS general substrate transporter"/>
    <property type="match status" value="1"/>
</dbReference>
<evidence type="ECO:0000313" key="3">
    <source>
        <dbReference type="EMBL" id="GAA0742320.1"/>
    </source>
</evidence>
<organism evidence="3 4">
    <name type="scientific">Ideonella azotifigens</name>
    <dbReference type="NCBI Taxonomy" id="513160"/>
    <lineage>
        <taxon>Bacteria</taxon>
        <taxon>Pseudomonadati</taxon>
        <taxon>Pseudomonadota</taxon>
        <taxon>Betaproteobacteria</taxon>
        <taxon>Burkholderiales</taxon>
        <taxon>Sphaerotilaceae</taxon>
        <taxon>Ideonella</taxon>
    </lineage>
</organism>
<feature type="transmembrane region" description="Helical" evidence="2">
    <location>
        <begin position="87"/>
        <end position="106"/>
    </location>
</feature>
<feature type="transmembrane region" description="Helical" evidence="2">
    <location>
        <begin position="388"/>
        <end position="414"/>
    </location>
</feature>
<dbReference type="InterPro" id="IPR036259">
    <property type="entry name" value="MFS_trans_sf"/>
</dbReference>
<name>A0ABN1JLQ2_9BURK</name>